<dbReference type="EMBL" id="LAZR01010393">
    <property type="protein sequence ID" value="KKM67185.1"/>
    <property type="molecule type" value="Genomic_DNA"/>
</dbReference>
<protein>
    <recommendedName>
        <fullName evidence="2">Transcriptional regulator</fullName>
    </recommendedName>
</protein>
<accession>A0A0F9LS27</accession>
<evidence type="ECO:0008006" key="2">
    <source>
        <dbReference type="Google" id="ProtNLM"/>
    </source>
</evidence>
<gene>
    <name evidence="1" type="ORF">LCGC14_1473720</name>
</gene>
<name>A0A0F9LS27_9ZZZZ</name>
<dbReference type="AlphaFoldDB" id="A0A0F9LS27"/>
<comment type="caution">
    <text evidence="1">The sequence shown here is derived from an EMBL/GenBank/DDBJ whole genome shotgun (WGS) entry which is preliminary data.</text>
</comment>
<evidence type="ECO:0000313" key="1">
    <source>
        <dbReference type="EMBL" id="KKM67185.1"/>
    </source>
</evidence>
<sequence length="54" mass="6577">MKHHLEELRNTIILKVWEKQKGSLTMQDLAYIFNLSLPQTYKIIRKDYETRNKV</sequence>
<reference evidence="1" key="1">
    <citation type="journal article" date="2015" name="Nature">
        <title>Complex archaea that bridge the gap between prokaryotes and eukaryotes.</title>
        <authorList>
            <person name="Spang A."/>
            <person name="Saw J.H."/>
            <person name="Jorgensen S.L."/>
            <person name="Zaremba-Niedzwiedzka K."/>
            <person name="Martijn J."/>
            <person name="Lind A.E."/>
            <person name="van Eijk R."/>
            <person name="Schleper C."/>
            <person name="Guy L."/>
            <person name="Ettema T.J."/>
        </authorList>
    </citation>
    <scope>NUCLEOTIDE SEQUENCE</scope>
</reference>
<organism evidence="1">
    <name type="scientific">marine sediment metagenome</name>
    <dbReference type="NCBI Taxonomy" id="412755"/>
    <lineage>
        <taxon>unclassified sequences</taxon>
        <taxon>metagenomes</taxon>
        <taxon>ecological metagenomes</taxon>
    </lineage>
</organism>
<proteinExistence type="predicted"/>